<keyword evidence="2" id="KW-1185">Reference proteome</keyword>
<sequence length="83" mass="9195">MNAGREKQLNDMCCFYGTPNDSKRQFCLYMLITHPTCPHVTPMHGPDGLITLFSHVSSSALKLAASLPTLENYSLISFGRKCS</sequence>
<name>R0GLS8_9BRAS</name>
<organism evidence="1 2">
    <name type="scientific">Capsella rubella</name>
    <dbReference type="NCBI Taxonomy" id="81985"/>
    <lineage>
        <taxon>Eukaryota</taxon>
        <taxon>Viridiplantae</taxon>
        <taxon>Streptophyta</taxon>
        <taxon>Embryophyta</taxon>
        <taxon>Tracheophyta</taxon>
        <taxon>Spermatophyta</taxon>
        <taxon>Magnoliopsida</taxon>
        <taxon>eudicotyledons</taxon>
        <taxon>Gunneridae</taxon>
        <taxon>Pentapetalae</taxon>
        <taxon>rosids</taxon>
        <taxon>malvids</taxon>
        <taxon>Brassicales</taxon>
        <taxon>Brassicaceae</taxon>
        <taxon>Camelineae</taxon>
        <taxon>Capsella</taxon>
    </lineage>
</organism>
<protein>
    <submittedName>
        <fullName evidence="1">Uncharacterized protein</fullName>
    </submittedName>
</protein>
<evidence type="ECO:0000313" key="1">
    <source>
        <dbReference type="EMBL" id="EOA17834.1"/>
    </source>
</evidence>
<reference evidence="2" key="1">
    <citation type="journal article" date="2013" name="Nat. Genet.">
        <title>The Capsella rubella genome and the genomic consequences of rapid mating system evolution.</title>
        <authorList>
            <person name="Slotte T."/>
            <person name="Hazzouri K.M."/>
            <person name="Agren J.A."/>
            <person name="Koenig D."/>
            <person name="Maumus F."/>
            <person name="Guo Y.L."/>
            <person name="Steige K."/>
            <person name="Platts A.E."/>
            <person name="Escobar J.S."/>
            <person name="Newman L.K."/>
            <person name="Wang W."/>
            <person name="Mandakova T."/>
            <person name="Vello E."/>
            <person name="Smith L.M."/>
            <person name="Henz S.R."/>
            <person name="Steffen J."/>
            <person name="Takuno S."/>
            <person name="Brandvain Y."/>
            <person name="Coop G."/>
            <person name="Andolfatto P."/>
            <person name="Hu T.T."/>
            <person name="Blanchette M."/>
            <person name="Clark R.M."/>
            <person name="Quesneville H."/>
            <person name="Nordborg M."/>
            <person name="Gaut B.S."/>
            <person name="Lysak M.A."/>
            <person name="Jenkins J."/>
            <person name="Grimwood J."/>
            <person name="Chapman J."/>
            <person name="Prochnik S."/>
            <person name="Shu S."/>
            <person name="Rokhsar D."/>
            <person name="Schmutz J."/>
            <person name="Weigel D."/>
            <person name="Wright S.I."/>
        </authorList>
    </citation>
    <scope>NUCLEOTIDE SEQUENCE [LARGE SCALE GENOMIC DNA]</scope>
    <source>
        <strain evidence="2">cv. Monte Gargano</strain>
    </source>
</reference>
<evidence type="ECO:0000313" key="2">
    <source>
        <dbReference type="Proteomes" id="UP000029121"/>
    </source>
</evidence>
<dbReference type="AlphaFoldDB" id="R0GLS8"/>
<dbReference type="Proteomes" id="UP000029121">
    <property type="component" value="Unassembled WGS sequence"/>
</dbReference>
<proteinExistence type="predicted"/>
<gene>
    <name evidence="1" type="ORF">CARUB_v10006243mg</name>
</gene>
<dbReference type="EMBL" id="KB870811">
    <property type="protein sequence ID" value="EOA17834.1"/>
    <property type="molecule type" value="Genomic_DNA"/>
</dbReference>
<accession>R0GLS8</accession>